<dbReference type="RefSeq" id="WP_055335570.1">
    <property type="nucleotide sequence ID" value="NZ_CDNF01000005.1"/>
</dbReference>
<proteinExistence type="predicted"/>
<keyword evidence="2" id="KW-0663">Pyridoxal phosphate</keyword>
<dbReference type="InterPro" id="IPR004839">
    <property type="entry name" value="Aminotransferase_I/II_large"/>
</dbReference>
<sequence length="356" mass="41713">MINLGHGANVEDMCKYYKKDSKDIIDFSSNINPYIIDDLEKYLIDGFRECIKYPDINYTRLKRNIASYLDIESSYIIPGNGATEIIYLLMKSIKKRLALLNPTFSEYERSAKIAGLDTINFYLDKDNDFKIDIENIKENIDRFDSLFICNPSNPIGKVYELNNLIKLLSEHKKLLIVDETFMEFVEREEEYSLVNLVERNKNIFIIKAATKFFGMPGLRLGYGVCSDKELLENMYNLKEPWSINSFADNLSNYIFKNKDYIKSSKDFYIKERKFMIESLKKISSIKVFETDTNFILIKLKNKKSYELKEEIFIKGNILIRDASNFRSLDDSYIRIAIKSHDENIKILKILNKILGE</sequence>
<keyword evidence="4" id="KW-0456">Lyase</keyword>
<evidence type="ECO:0000256" key="2">
    <source>
        <dbReference type="ARBA" id="ARBA00022898"/>
    </source>
</evidence>
<dbReference type="Gene3D" id="3.90.1150.10">
    <property type="entry name" value="Aspartate Aminotransferase, domain 1"/>
    <property type="match status" value="1"/>
</dbReference>
<dbReference type="GO" id="GO:0030170">
    <property type="term" value="F:pyridoxal phosphate binding"/>
    <property type="evidence" value="ECO:0007669"/>
    <property type="project" value="InterPro"/>
</dbReference>
<dbReference type="InterPro" id="IPR015424">
    <property type="entry name" value="PyrdxlP-dep_Trfase"/>
</dbReference>
<accession>A0A0C7QTQ7</accession>
<dbReference type="InterPro" id="IPR015421">
    <property type="entry name" value="PyrdxlP-dep_Trfase_major"/>
</dbReference>
<protein>
    <submittedName>
        <fullName evidence="4">Threonine-phosphate decarboxylase (L-threonine-O-3-phosphate decarboxylase)</fullName>
        <ecNumber evidence="4">4.1.1.81</ecNumber>
    </submittedName>
</protein>
<evidence type="ECO:0000313" key="5">
    <source>
        <dbReference type="Proteomes" id="UP000049127"/>
    </source>
</evidence>
<dbReference type="CDD" id="cd00609">
    <property type="entry name" value="AAT_like"/>
    <property type="match status" value="1"/>
</dbReference>
<evidence type="ECO:0000259" key="3">
    <source>
        <dbReference type="Pfam" id="PF00155"/>
    </source>
</evidence>
<dbReference type="GO" id="GO:0048472">
    <property type="term" value="F:threonine-phosphate decarboxylase activity"/>
    <property type="evidence" value="ECO:0007669"/>
    <property type="project" value="UniProtKB-EC"/>
</dbReference>
<dbReference type="PANTHER" id="PTHR42885">
    <property type="entry name" value="HISTIDINOL-PHOSPHATE AMINOTRANSFERASE-RELATED"/>
    <property type="match status" value="1"/>
</dbReference>
<dbReference type="EC" id="4.1.1.81" evidence="4"/>
<dbReference type="Proteomes" id="UP000049127">
    <property type="component" value="Unassembled WGS sequence"/>
</dbReference>
<dbReference type="Gene3D" id="3.40.640.10">
    <property type="entry name" value="Type I PLP-dependent aspartate aminotransferase-like (Major domain)"/>
    <property type="match status" value="1"/>
</dbReference>
<dbReference type="PANTHER" id="PTHR42885:SF1">
    <property type="entry name" value="THREONINE-PHOSPHATE DECARBOXYLASE"/>
    <property type="match status" value="1"/>
</dbReference>
<dbReference type="EMBL" id="CEKZ01000002">
    <property type="protein sequence ID" value="CEQ02105.1"/>
    <property type="molecule type" value="Genomic_DNA"/>
</dbReference>
<dbReference type="SUPFAM" id="SSF53383">
    <property type="entry name" value="PLP-dependent transferases"/>
    <property type="match status" value="1"/>
</dbReference>
<dbReference type="AlphaFoldDB" id="A0A0C7QTQ7"/>
<comment type="cofactor">
    <cofactor evidence="1">
        <name>pyridoxal 5'-phosphate</name>
        <dbReference type="ChEBI" id="CHEBI:597326"/>
    </cofactor>
</comment>
<dbReference type="InterPro" id="IPR015422">
    <property type="entry name" value="PyrdxlP-dep_Trfase_small"/>
</dbReference>
<organism evidence="4 5">
    <name type="scientific">Paraclostridium sordellii</name>
    <name type="common">Clostridium sordellii</name>
    <dbReference type="NCBI Taxonomy" id="1505"/>
    <lineage>
        <taxon>Bacteria</taxon>
        <taxon>Bacillati</taxon>
        <taxon>Bacillota</taxon>
        <taxon>Clostridia</taxon>
        <taxon>Peptostreptococcales</taxon>
        <taxon>Peptostreptococcaceae</taxon>
        <taxon>Paraclostridium</taxon>
    </lineage>
</organism>
<feature type="domain" description="Aminotransferase class I/classII large" evidence="3">
    <location>
        <begin position="23"/>
        <end position="345"/>
    </location>
</feature>
<evidence type="ECO:0000313" key="4">
    <source>
        <dbReference type="EMBL" id="CEQ02105.1"/>
    </source>
</evidence>
<reference evidence="4 5" key="1">
    <citation type="submission" date="2015-01" db="EMBL/GenBank/DDBJ databases">
        <authorList>
            <person name="Aslett A.Martin."/>
            <person name="De Silva Nishadi"/>
        </authorList>
    </citation>
    <scope>NUCLEOTIDE SEQUENCE [LARGE SCALE GENOMIC DNA]</scope>
    <source>
        <strain evidence="4 5">R28058</strain>
    </source>
</reference>
<dbReference type="Pfam" id="PF00155">
    <property type="entry name" value="Aminotran_1_2"/>
    <property type="match status" value="1"/>
</dbReference>
<name>A0A0C7QTQ7_PARSO</name>
<gene>
    <name evidence="4" type="primary">cobD_2</name>
    <name evidence="4" type="ORF">R28058_34261</name>
</gene>
<evidence type="ECO:0000256" key="1">
    <source>
        <dbReference type="ARBA" id="ARBA00001933"/>
    </source>
</evidence>
<dbReference type="OrthoDB" id="9813612at2"/>